<keyword evidence="2" id="KW-0812">Transmembrane</keyword>
<feature type="transmembrane region" description="Helical" evidence="2">
    <location>
        <begin position="66"/>
        <end position="87"/>
    </location>
</feature>
<proteinExistence type="predicted"/>
<feature type="domain" description="DUF3899" evidence="3">
    <location>
        <begin position="1"/>
        <end position="84"/>
    </location>
</feature>
<organism evidence="4 5">
    <name type="scientific">Mesomycoplasma conjunctivae (strain ATCC 25834 / NCTC 10147 / HRC/581)</name>
    <name type="common">Mycoplasma conjunctivae</name>
    <dbReference type="NCBI Taxonomy" id="572263"/>
    <lineage>
        <taxon>Bacteria</taxon>
        <taxon>Bacillati</taxon>
        <taxon>Mycoplasmatota</taxon>
        <taxon>Mycoplasmoidales</taxon>
        <taxon>Metamycoplasmataceae</taxon>
        <taxon>Mesomycoplasma</taxon>
    </lineage>
</organism>
<dbReference type="EMBL" id="FM864216">
    <property type="protein sequence ID" value="CAT04934.1"/>
    <property type="molecule type" value="Genomic_DNA"/>
</dbReference>
<evidence type="ECO:0000313" key="5">
    <source>
        <dbReference type="Proteomes" id="UP000001491"/>
    </source>
</evidence>
<name>C5J642_MESCH</name>
<feature type="region of interest" description="Disordered" evidence="1">
    <location>
        <begin position="39"/>
        <end position="60"/>
    </location>
</feature>
<accession>C5J642</accession>
<sequence>MVAVILIAISLLATVVRLGLFSSYSFSYNSSNLRSTRKLKNTTNPKLQGQPLSSQELKDKKKQKSLIPILLGFTIGVILLIVSLPFIF</sequence>
<gene>
    <name evidence="4" type="ordered locus">MCJ_002430</name>
</gene>
<keyword evidence="2" id="KW-1133">Transmembrane helix</keyword>
<dbReference type="InterPro" id="IPR025007">
    <property type="entry name" value="DUF3899"/>
</dbReference>
<evidence type="ECO:0000256" key="1">
    <source>
        <dbReference type="SAM" id="MobiDB-lite"/>
    </source>
</evidence>
<dbReference type="Proteomes" id="UP000001491">
    <property type="component" value="Chromosome"/>
</dbReference>
<dbReference type="Pfam" id="PF13038">
    <property type="entry name" value="DUF3899"/>
    <property type="match status" value="1"/>
</dbReference>
<reference evidence="5" key="1">
    <citation type="journal article" date="2009" name="BMC Bioinformatics">
        <title>The Mycoplasma conjunctivae genome sequencing, annotation and analysis.</title>
        <authorList>
            <person name="Calderon-Copete S.P."/>
            <person name="Wigger G."/>
            <person name="Wunderlin C."/>
            <person name="Schmidheini T."/>
            <person name="Frey J."/>
            <person name="Quail M.A."/>
            <person name="Falquet L."/>
        </authorList>
    </citation>
    <scope>NUCLEOTIDE SEQUENCE [LARGE SCALE GENOMIC DNA]</scope>
    <source>
        <strain evidence="5">ATCC 25834 / NCTC 10147 / HRC/581</strain>
    </source>
</reference>
<protein>
    <recommendedName>
        <fullName evidence="3">DUF3899 domain-containing protein</fullName>
    </recommendedName>
</protein>
<feature type="compositionally biased region" description="Polar residues" evidence="1">
    <location>
        <begin position="41"/>
        <end position="55"/>
    </location>
</feature>
<evidence type="ECO:0000259" key="3">
    <source>
        <dbReference type="Pfam" id="PF13038"/>
    </source>
</evidence>
<keyword evidence="5" id="KW-1185">Reference proteome</keyword>
<dbReference type="AlphaFoldDB" id="C5J642"/>
<dbReference type="HOGENOM" id="CLU_2465704_0_0_14"/>
<evidence type="ECO:0000313" key="4">
    <source>
        <dbReference type="EMBL" id="CAT04934.1"/>
    </source>
</evidence>
<dbReference type="KEGG" id="mco:MCJ_002430"/>
<keyword evidence="2" id="KW-0472">Membrane</keyword>
<dbReference type="eggNOG" id="ENOG5031YQQ">
    <property type="taxonomic scope" value="Bacteria"/>
</dbReference>
<evidence type="ECO:0000256" key="2">
    <source>
        <dbReference type="SAM" id="Phobius"/>
    </source>
</evidence>